<dbReference type="GO" id="GO:0016020">
    <property type="term" value="C:membrane"/>
    <property type="evidence" value="ECO:0007669"/>
    <property type="project" value="UniProtKB-SubCell"/>
</dbReference>
<name>A0A2A6M615_RHIFR</name>
<protein>
    <recommendedName>
        <fullName evidence="2">Inositolphosphotransferase Aur1/Ipt1 domain-containing protein</fullName>
    </recommendedName>
</protein>
<organism evidence="3 4">
    <name type="scientific">Rhizobium fredii</name>
    <name type="common">Sinorhizobium fredii</name>
    <dbReference type="NCBI Taxonomy" id="380"/>
    <lineage>
        <taxon>Bacteria</taxon>
        <taxon>Pseudomonadati</taxon>
        <taxon>Pseudomonadota</taxon>
        <taxon>Alphaproteobacteria</taxon>
        <taxon>Hyphomicrobiales</taxon>
        <taxon>Rhizobiaceae</taxon>
        <taxon>Sinorhizobium/Ensifer group</taxon>
        <taxon>Sinorhizobium</taxon>
    </lineage>
</organism>
<dbReference type="AlphaFoldDB" id="A0A2A6M615"/>
<dbReference type="EMBL" id="NWTC01000001">
    <property type="protein sequence ID" value="PDT50293.1"/>
    <property type="molecule type" value="Genomic_DNA"/>
</dbReference>
<evidence type="ECO:0000313" key="4">
    <source>
        <dbReference type="Proteomes" id="UP000220353"/>
    </source>
</evidence>
<keyword evidence="1" id="KW-1133">Transmembrane helix</keyword>
<accession>A0A2A6M615</accession>
<keyword evidence="1" id="KW-0812">Transmembrane</keyword>
<feature type="transmembrane region" description="Helical" evidence="1">
    <location>
        <begin position="266"/>
        <end position="287"/>
    </location>
</feature>
<feature type="transmembrane region" description="Helical" evidence="1">
    <location>
        <begin position="194"/>
        <end position="216"/>
    </location>
</feature>
<gene>
    <name evidence="3" type="ORF">CO661_01155</name>
</gene>
<sequence length="370" mass="40946">MMKAFLSAMGRTKADYRLAHFILLLHIASMCGLAWYLEVEPYYRTGTFYLRLSLTAMLVYASCYLLWTVLRFLIEQREQPTAALIKHIRDVLIRGDRYAHALHSMLIFTGMITVFATIKSTIPAINPFSWDTVLIEVDRAIFGGVDPYVLTSVAFGNAYAIVVINFFYNLWLILVACSLVWAAWTSNHFLRLRFMFAALLGWLVAGNICAIAFSSVGPCFLEQLTGDRTYAPLMQLLEQVNSETGMVWALTAQKGLWVAYTSESGAISGISAMPSLHVVFAVTIACLTWKMGHFPRWAGTGFAVIIAIGSVQLGWHYASDGIVGGALALLFWKISGYLASWSLDHTSPVLEPAQAAADCRAQQIALQVGD</sequence>
<keyword evidence="1" id="KW-0472">Membrane</keyword>
<feature type="transmembrane region" description="Helical" evidence="1">
    <location>
        <begin position="158"/>
        <end position="182"/>
    </location>
</feature>
<dbReference type="Proteomes" id="UP000220353">
    <property type="component" value="Unassembled WGS sequence"/>
</dbReference>
<evidence type="ECO:0000313" key="3">
    <source>
        <dbReference type="EMBL" id="PDT50293.1"/>
    </source>
</evidence>
<evidence type="ECO:0000256" key="1">
    <source>
        <dbReference type="SAM" id="Phobius"/>
    </source>
</evidence>
<feature type="transmembrane region" description="Helical" evidence="1">
    <location>
        <begin position="21"/>
        <end position="37"/>
    </location>
</feature>
<dbReference type="InterPro" id="IPR026841">
    <property type="entry name" value="Aur1/Ipt1"/>
</dbReference>
<reference evidence="3 4" key="1">
    <citation type="submission" date="2017-09" db="EMBL/GenBank/DDBJ databases">
        <title>Comparative genomics of rhizobia isolated from Phaseolus vulgaris in China.</title>
        <authorList>
            <person name="Tong W."/>
        </authorList>
    </citation>
    <scope>NUCLEOTIDE SEQUENCE [LARGE SCALE GENOMIC DNA]</scope>
    <source>
        <strain evidence="3 4">PCH1</strain>
    </source>
</reference>
<feature type="transmembrane region" description="Helical" evidence="1">
    <location>
        <begin position="321"/>
        <end position="339"/>
    </location>
</feature>
<comment type="caution">
    <text evidence="3">The sequence shown here is derived from an EMBL/GenBank/DDBJ whole genome shotgun (WGS) entry which is preliminary data.</text>
</comment>
<dbReference type="SUPFAM" id="SSF48317">
    <property type="entry name" value="Acid phosphatase/Vanadium-dependent haloperoxidase"/>
    <property type="match status" value="1"/>
</dbReference>
<feature type="transmembrane region" description="Helical" evidence="1">
    <location>
        <begin position="49"/>
        <end position="70"/>
    </location>
</feature>
<dbReference type="Pfam" id="PF14378">
    <property type="entry name" value="PAP2_3"/>
    <property type="match status" value="1"/>
</dbReference>
<feature type="transmembrane region" description="Helical" evidence="1">
    <location>
        <begin position="98"/>
        <end position="118"/>
    </location>
</feature>
<evidence type="ECO:0000259" key="2">
    <source>
        <dbReference type="Pfam" id="PF14378"/>
    </source>
</evidence>
<proteinExistence type="predicted"/>
<feature type="domain" description="Inositolphosphotransferase Aur1/Ipt1" evidence="2">
    <location>
        <begin position="134"/>
        <end position="332"/>
    </location>
</feature>
<dbReference type="InterPro" id="IPR036938">
    <property type="entry name" value="PAP2/HPO_sf"/>
</dbReference>
<feature type="transmembrane region" description="Helical" evidence="1">
    <location>
        <begin position="294"/>
        <end position="315"/>
    </location>
</feature>